<organism evidence="1 2">
    <name type="scientific">Saccharothrix coeruleofusca</name>
    <dbReference type="NCBI Taxonomy" id="33919"/>
    <lineage>
        <taxon>Bacteria</taxon>
        <taxon>Bacillati</taxon>
        <taxon>Actinomycetota</taxon>
        <taxon>Actinomycetes</taxon>
        <taxon>Pseudonocardiales</taxon>
        <taxon>Pseudonocardiaceae</taxon>
        <taxon>Saccharothrix</taxon>
    </lineage>
</organism>
<evidence type="ECO:0000313" key="1">
    <source>
        <dbReference type="EMBL" id="GGP56475.1"/>
    </source>
</evidence>
<reference evidence="1" key="1">
    <citation type="journal article" date="2014" name="Int. J. Syst. Evol. Microbiol.">
        <title>Complete genome sequence of Corynebacterium casei LMG S-19264T (=DSM 44701T), isolated from a smear-ripened cheese.</title>
        <authorList>
            <consortium name="US DOE Joint Genome Institute (JGI-PGF)"/>
            <person name="Walter F."/>
            <person name="Albersmeier A."/>
            <person name="Kalinowski J."/>
            <person name="Ruckert C."/>
        </authorList>
    </citation>
    <scope>NUCLEOTIDE SEQUENCE</scope>
    <source>
        <strain evidence="1">JCM 3313</strain>
    </source>
</reference>
<proteinExistence type="predicted"/>
<dbReference type="PROSITE" id="PS51257">
    <property type="entry name" value="PROKAR_LIPOPROTEIN"/>
    <property type="match status" value="1"/>
</dbReference>
<dbReference type="Proteomes" id="UP000639606">
    <property type="component" value="Unassembled WGS sequence"/>
</dbReference>
<dbReference type="EMBL" id="BMRG01000005">
    <property type="protein sequence ID" value="GGP56475.1"/>
    <property type="molecule type" value="Genomic_DNA"/>
</dbReference>
<dbReference type="AlphaFoldDB" id="A0A918AMA8"/>
<gene>
    <name evidence="1" type="ORF">GCM10010185_30770</name>
</gene>
<evidence type="ECO:0008006" key="3">
    <source>
        <dbReference type="Google" id="ProtNLM"/>
    </source>
</evidence>
<accession>A0A918AMA8</accession>
<reference evidence="1" key="2">
    <citation type="submission" date="2020-09" db="EMBL/GenBank/DDBJ databases">
        <authorList>
            <person name="Sun Q."/>
            <person name="Ohkuma M."/>
        </authorList>
    </citation>
    <scope>NUCLEOTIDE SEQUENCE</scope>
    <source>
        <strain evidence="1">JCM 3313</strain>
    </source>
</reference>
<sequence>MARTVVPLVLLGVALVGCTSNEPGSPSAATAITTDAEDATTSTRPVSGGASLADFDPCAPFNEIASQFGLTEIAEDDSTSCNAELSKSVSVRLDVHPTLGLADYRLLPHAEASDADVGARKARLVKKTFSSSSCAMAMEVTSSSRIDVVASANASLDEACDAVTKLATAVEPNLPK</sequence>
<protein>
    <recommendedName>
        <fullName evidence="3">DUF3558 domain-containing protein</fullName>
    </recommendedName>
</protein>
<keyword evidence="2" id="KW-1185">Reference proteome</keyword>
<comment type="caution">
    <text evidence="1">The sequence shown here is derived from an EMBL/GenBank/DDBJ whole genome shotgun (WGS) entry which is preliminary data.</text>
</comment>
<evidence type="ECO:0000313" key="2">
    <source>
        <dbReference type="Proteomes" id="UP000639606"/>
    </source>
</evidence>
<name>A0A918AMA8_9PSEU</name>